<dbReference type="Proteomes" id="UP000037939">
    <property type="component" value="Unassembled WGS sequence"/>
</dbReference>
<protein>
    <submittedName>
        <fullName evidence="1">Uncharacterized protein</fullName>
    </submittedName>
</protein>
<dbReference type="AlphaFoldDB" id="A0A0N0XLA8"/>
<organism evidence="1 2">
    <name type="scientific">Amantichitinum ursilacus</name>
    <dbReference type="NCBI Taxonomy" id="857265"/>
    <lineage>
        <taxon>Bacteria</taxon>
        <taxon>Pseudomonadati</taxon>
        <taxon>Pseudomonadota</taxon>
        <taxon>Betaproteobacteria</taxon>
        <taxon>Neisseriales</taxon>
        <taxon>Chitinibacteraceae</taxon>
        <taxon>Amantichitinum</taxon>
    </lineage>
</organism>
<name>A0A0N0XLA8_9NEIS</name>
<evidence type="ECO:0000313" key="1">
    <source>
        <dbReference type="EMBL" id="KPC55366.1"/>
    </source>
</evidence>
<comment type="caution">
    <text evidence="1">The sequence shown here is derived from an EMBL/GenBank/DDBJ whole genome shotgun (WGS) entry which is preliminary data.</text>
</comment>
<dbReference type="STRING" id="857265.WG78_01875"/>
<keyword evidence="2" id="KW-1185">Reference proteome</keyword>
<sequence length="105" mass="12106">MCRDARPTLYPPFKARQQVESPLGNILNGCTLPGVLGHGDGRMTRWYPRRQNQVTTWLRPGPQSDTDENTIRRARRYGFPISLAANMWRNLPIERPNGELHDPRP</sequence>
<reference evidence="1 2" key="1">
    <citation type="submission" date="2015-07" db="EMBL/GenBank/DDBJ databases">
        <title>Draft genome sequence of the Amantichitinum ursilacus IGB-41, a new chitin-degrading bacterium.</title>
        <authorList>
            <person name="Kirstahler P."/>
            <person name="Guenther M."/>
            <person name="Grumaz C."/>
            <person name="Rupp S."/>
            <person name="Zibek S."/>
            <person name="Sohn K."/>
        </authorList>
    </citation>
    <scope>NUCLEOTIDE SEQUENCE [LARGE SCALE GENOMIC DNA]</scope>
    <source>
        <strain evidence="1 2">IGB-41</strain>
    </source>
</reference>
<gene>
    <name evidence="1" type="ORF">WG78_01875</name>
</gene>
<dbReference type="EMBL" id="LAQT01000001">
    <property type="protein sequence ID" value="KPC55366.1"/>
    <property type="molecule type" value="Genomic_DNA"/>
</dbReference>
<proteinExistence type="predicted"/>
<accession>A0A0N0XLA8</accession>
<evidence type="ECO:0000313" key="2">
    <source>
        <dbReference type="Proteomes" id="UP000037939"/>
    </source>
</evidence>